<dbReference type="GO" id="GO:0031218">
    <property type="term" value="F:arabinogalactan endo-1,4-beta-galactosidase activity"/>
    <property type="evidence" value="ECO:0007669"/>
    <property type="project" value="UniProtKB-EC"/>
</dbReference>
<dbReference type="InterPro" id="IPR011683">
    <property type="entry name" value="Glyco_hydro_53"/>
</dbReference>
<dbReference type="RefSeq" id="WP_171782216.1">
    <property type="nucleotide sequence ID" value="NZ_BAAAML010000002.1"/>
</dbReference>
<dbReference type="EMBL" id="JABEZU010000001">
    <property type="protein sequence ID" value="NOV95970.1"/>
    <property type="molecule type" value="Genomic_DNA"/>
</dbReference>
<dbReference type="Gene3D" id="3.20.20.80">
    <property type="entry name" value="Glycosidases"/>
    <property type="match status" value="1"/>
</dbReference>
<dbReference type="Pfam" id="PF02839">
    <property type="entry name" value="CBM_5_12"/>
    <property type="match status" value="2"/>
</dbReference>
<gene>
    <name evidence="6" type="ORF">HDG69_000523</name>
</gene>
<dbReference type="InterPro" id="IPR036573">
    <property type="entry name" value="CBM_sf_5/12"/>
</dbReference>
<evidence type="ECO:0000256" key="1">
    <source>
        <dbReference type="ARBA" id="ARBA00010687"/>
    </source>
</evidence>
<dbReference type="Gene3D" id="2.60.120.260">
    <property type="entry name" value="Galactose-binding domain-like"/>
    <property type="match status" value="1"/>
</dbReference>
<evidence type="ECO:0000313" key="6">
    <source>
        <dbReference type="EMBL" id="NOV95970.1"/>
    </source>
</evidence>
<dbReference type="Proteomes" id="UP000757540">
    <property type="component" value="Unassembled WGS sequence"/>
</dbReference>
<evidence type="ECO:0000256" key="2">
    <source>
        <dbReference type="ARBA" id="ARBA00022801"/>
    </source>
</evidence>
<reference evidence="6 7" key="1">
    <citation type="submission" date="2020-05" db="EMBL/GenBank/DDBJ databases">
        <title>Genomic Encyclopedia of Type Strains, Phase III (KMG-III): the genomes of soil and plant-associated and newly described type strains.</title>
        <authorList>
            <person name="Whitman W."/>
        </authorList>
    </citation>
    <scope>NUCLEOTIDE SEQUENCE [LARGE SCALE GENOMIC DNA]</scope>
    <source>
        <strain evidence="6 7">KCTC 19046</strain>
    </source>
</reference>
<dbReference type="SUPFAM" id="SSF51445">
    <property type="entry name" value="(Trans)glycosidases"/>
    <property type="match status" value="1"/>
</dbReference>
<feature type="chain" id="PRO_5045006255" description="Arabinogalactan endo-beta-1,4-galactanase" evidence="4">
    <location>
        <begin position="23"/>
        <end position="757"/>
    </location>
</feature>
<dbReference type="InterPro" id="IPR011081">
    <property type="entry name" value="Big_4"/>
</dbReference>
<name>A0ABX1ZZM3_9MICO</name>
<sequence length="757" mass="79812">MHLLHRRLGAVTAVALAGTLLAAPGTAAAPATAAAAATGATAAVEPDSPVEAGITVPKVEGLAEDFVHGVDVSSVLSLEESGVTFYDADGAEADLFAVLAEHGVTDVRVRVWNDPWDADGNGYGGGNTDVPRAVEIGQRATAHGMRVLVDFHYSDFWADPGKQQAPKAWEHLDVDGKVAATREFTADALEEFVAAGVDVRMVQVGNETTNAVAGVSAWPDRAQIFAAGSAAVRDVLPDALVAVHFTNPERAGNYATFARQLDENGVDYDVFASSYYPFWHGSLDNLTSVLSHVADTYGKQVAVVETSWAYTLEDGDGHENTVHTSYPQYPISVQGQALAVRDVIAAVHDVGEAGIGVYYWEPAWLPVGPPEDLEDNRLLWEEHGSGWATSYASGYDPHDAGQYYGGTSWDNQALFDVDGEPLESLRVFEYVRTGAVAEREVLSVTPVEVTLTEGEPVELPATVEVTWTDGTAGPQPVTWDAADLAAVAGPGTYRVAGVTDGGVEVTATVVVRTVNHLVDGSFEDGGTAWAVTGTGAAVQGTADAADGDHAVHFWAADDYSFSVSQTVTGLAPGAYRVSATTQGGDSPAEDARVLRLETAGGATEAPLQLAGWQQWRTATTDAVSVGADGAATVTASFALTGGAWGTFDDVVLERVGDTQPGAPTWEEGAVYTSGDRVTVDGRTFEALWWTRGQEPGASAWGAWQEIAEAPDGTAMWTPSRVFVAGDVVEHGGARYEARWWTRAQEPGDPHGPWERLG</sequence>
<keyword evidence="3 4" id="KW-0326">Glycosidase</keyword>
<feature type="domain" description="Chitin-binding type-3" evidence="5">
    <location>
        <begin position="713"/>
        <end position="756"/>
    </location>
</feature>
<dbReference type="Pfam" id="PF07745">
    <property type="entry name" value="Glyco_hydro_53"/>
    <property type="match status" value="1"/>
</dbReference>
<comment type="similarity">
    <text evidence="1 4">Belongs to the glycosyl hydrolase 53 family.</text>
</comment>
<dbReference type="SMART" id="SM00495">
    <property type="entry name" value="ChtBD3"/>
    <property type="match status" value="2"/>
</dbReference>
<feature type="signal peptide" evidence="4">
    <location>
        <begin position="1"/>
        <end position="22"/>
    </location>
</feature>
<dbReference type="SUPFAM" id="SSF51055">
    <property type="entry name" value="Carbohydrate binding domain"/>
    <property type="match status" value="2"/>
</dbReference>
<keyword evidence="2 4" id="KW-0378">Hydrolase</keyword>
<comment type="catalytic activity">
    <reaction evidence="4">
        <text>The enzyme specifically hydrolyzes (1-&gt;4)-beta-D-galactosidic linkages in type I arabinogalactans.</text>
        <dbReference type="EC" id="3.2.1.89"/>
    </reaction>
</comment>
<protein>
    <recommendedName>
        <fullName evidence="4">Arabinogalactan endo-beta-1,4-galactanase</fullName>
        <ecNumber evidence="4">3.2.1.89</ecNumber>
    </recommendedName>
</protein>
<keyword evidence="4" id="KW-0732">Signal</keyword>
<evidence type="ECO:0000256" key="4">
    <source>
        <dbReference type="RuleBase" id="RU361192"/>
    </source>
</evidence>
<organism evidence="6 7">
    <name type="scientific">Isoptericola halotolerans</name>
    <dbReference type="NCBI Taxonomy" id="300560"/>
    <lineage>
        <taxon>Bacteria</taxon>
        <taxon>Bacillati</taxon>
        <taxon>Actinomycetota</taxon>
        <taxon>Actinomycetes</taxon>
        <taxon>Micrococcales</taxon>
        <taxon>Promicromonosporaceae</taxon>
        <taxon>Isoptericola</taxon>
    </lineage>
</organism>
<keyword evidence="7" id="KW-1185">Reference proteome</keyword>
<feature type="domain" description="Chitin-binding type-3" evidence="5">
    <location>
        <begin position="662"/>
        <end position="706"/>
    </location>
</feature>
<dbReference type="InterPro" id="IPR017853">
    <property type="entry name" value="GH"/>
</dbReference>
<comment type="caution">
    <text evidence="6">The sequence shown here is derived from an EMBL/GenBank/DDBJ whole genome shotgun (WGS) entry which is preliminary data.</text>
</comment>
<evidence type="ECO:0000259" key="5">
    <source>
        <dbReference type="SMART" id="SM00495"/>
    </source>
</evidence>
<dbReference type="PANTHER" id="PTHR34983:SF2">
    <property type="entry name" value="ENDO-BETA-1,4-GALACTANASE"/>
    <property type="match status" value="1"/>
</dbReference>
<proteinExistence type="inferred from homology"/>
<evidence type="ECO:0000256" key="3">
    <source>
        <dbReference type="ARBA" id="ARBA00023295"/>
    </source>
</evidence>
<accession>A0ABX1ZZM3</accession>
<evidence type="ECO:0000313" key="7">
    <source>
        <dbReference type="Proteomes" id="UP000757540"/>
    </source>
</evidence>
<dbReference type="EC" id="3.2.1.89" evidence="4"/>
<dbReference type="Gene3D" id="2.10.10.20">
    <property type="entry name" value="Carbohydrate-binding module superfamily 5/12"/>
    <property type="match status" value="2"/>
</dbReference>
<dbReference type="CDD" id="cd12215">
    <property type="entry name" value="ChiC_BD"/>
    <property type="match status" value="2"/>
</dbReference>
<dbReference type="PANTHER" id="PTHR34983">
    <property type="entry name" value="ARABINOGALACTAN ENDO-BETA-1,4-GALACTANASE A"/>
    <property type="match status" value="1"/>
</dbReference>
<dbReference type="Pfam" id="PF07532">
    <property type="entry name" value="Big_4"/>
    <property type="match status" value="1"/>
</dbReference>
<dbReference type="InterPro" id="IPR003610">
    <property type="entry name" value="CBM5/12"/>
</dbReference>